<dbReference type="EMBL" id="UOEO01000188">
    <property type="protein sequence ID" value="VAW21878.1"/>
    <property type="molecule type" value="Genomic_DNA"/>
</dbReference>
<sequence length="217" mass="24356">MQENSSDYVLDGLEDCLIGEKRGILSDLQLFVDLLKKWQTIQNLVSRETLADLWMRHIRDSLQLLRYFPVQQGVVVDLGSGGGFPAIPLAIALRKSDWKFHLIEANRRKCSFLRTVSRELALNVTVHDSRIEKLDRQLIGNADIITSRATAPLVRLLGLCAPFWSEKTSALLHKGREYGEELKEAGAVWQFDVLCLASETDPAGVIVKIDQLSAKLS</sequence>
<keyword evidence="3 4" id="KW-0808">Transferase</keyword>
<keyword evidence="4" id="KW-0489">Methyltransferase</keyword>
<keyword evidence="2" id="KW-0698">rRNA processing</keyword>
<dbReference type="PANTHER" id="PTHR31760">
    <property type="entry name" value="S-ADENOSYL-L-METHIONINE-DEPENDENT METHYLTRANSFERASES SUPERFAMILY PROTEIN"/>
    <property type="match status" value="1"/>
</dbReference>
<dbReference type="PANTHER" id="PTHR31760:SF0">
    <property type="entry name" value="S-ADENOSYL-L-METHIONINE-DEPENDENT METHYLTRANSFERASES SUPERFAMILY PROTEIN"/>
    <property type="match status" value="1"/>
</dbReference>
<organism evidence="4">
    <name type="scientific">hydrothermal vent metagenome</name>
    <dbReference type="NCBI Taxonomy" id="652676"/>
    <lineage>
        <taxon>unclassified sequences</taxon>
        <taxon>metagenomes</taxon>
        <taxon>ecological metagenomes</taxon>
    </lineage>
</organism>
<evidence type="ECO:0000313" key="4">
    <source>
        <dbReference type="EMBL" id="VAW21878.1"/>
    </source>
</evidence>
<keyword evidence="1" id="KW-0963">Cytoplasm</keyword>
<evidence type="ECO:0000256" key="1">
    <source>
        <dbReference type="ARBA" id="ARBA00022490"/>
    </source>
</evidence>
<dbReference type="InterPro" id="IPR003682">
    <property type="entry name" value="rRNA_ssu_MeTfrase_G"/>
</dbReference>
<proteinExistence type="inferred from homology"/>
<dbReference type="Pfam" id="PF02527">
    <property type="entry name" value="GidB"/>
    <property type="match status" value="1"/>
</dbReference>
<gene>
    <name evidence="4" type="ORF">MNBD_ALPHA12-1847</name>
</gene>
<reference evidence="4" key="1">
    <citation type="submission" date="2018-06" db="EMBL/GenBank/DDBJ databases">
        <authorList>
            <person name="Zhirakovskaya E."/>
        </authorList>
    </citation>
    <scope>NUCLEOTIDE SEQUENCE</scope>
</reference>
<dbReference type="GO" id="GO:0070043">
    <property type="term" value="F:rRNA (guanine-N7-)-methyltransferase activity"/>
    <property type="evidence" value="ECO:0007669"/>
    <property type="project" value="TreeGrafter"/>
</dbReference>
<accession>A0A3B0TV69</accession>
<dbReference type="Gene3D" id="3.40.50.150">
    <property type="entry name" value="Vaccinia Virus protein VP39"/>
    <property type="match status" value="1"/>
</dbReference>
<name>A0A3B0TV69_9ZZZZ</name>
<dbReference type="EC" id="2.1.1.170" evidence="4"/>
<evidence type="ECO:0000256" key="3">
    <source>
        <dbReference type="ARBA" id="ARBA00022679"/>
    </source>
</evidence>
<dbReference type="HAMAP" id="MF_00074">
    <property type="entry name" value="16SrRNA_methyltr_G"/>
    <property type="match status" value="1"/>
</dbReference>
<dbReference type="GO" id="GO:0005829">
    <property type="term" value="C:cytosol"/>
    <property type="evidence" value="ECO:0007669"/>
    <property type="project" value="TreeGrafter"/>
</dbReference>
<evidence type="ECO:0000256" key="2">
    <source>
        <dbReference type="ARBA" id="ARBA00022552"/>
    </source>
</evidence>
<dbReference type="AlphaFoldDB" id="A0A3B0TV69"/>
<dbReference type="SUPFAM" id="SSF53335">
    <property type="entry name" value="S-adenosyl-L-methionine-dependent methyltransferases"/>
    <property type="match status" value="1"/>
</dbReference>
<dbReference type="InterPro" id="IPR029063">
    <property type="entry name" value="SAM-dependent_MTases_sf"/>
</dbReference>
<dbReference type="NCBIfam" id="TIGR00138">
    <property type="entry name" value="rsmG_gidB"/>
    <property type="match status" value="1"/>
</dbReference>
<protein>
    <submittedName>
        <fullName evidence="4">16S rRNA (Guanine(527)-N(7))-methyltransferase</fullName>
        <ecNumber evidence="4">2.1.1.170</ecNumber>
    </submittedName>
</protein>